<dbReference type="GO" id="GO:0045944">
    <property type="term" value="P:positive regulation of transcription by RNA polymerase II"/>
    <property type="evidence" value="ECO:0007669"/>
    <property type="project" value="InterPro"/>
</dbReference>
<feature type="compositionally biased region" description="Low complexity" evidence="6">
    <location>
        <begin position="296"/>
        <end position="307"/>
    </location>
</feature>
<dbReference type="InterPro" id="IPR036879">
    <property type="entry name" value="TF_MADSbox_sf"/>
</dbReference>
<feature type="compositionally biased region" description="Pro residues" evidence="6">
    <location>
        <begin position="195"/>
        <end position="214"/>
    </location>
</feature>
<dbReference type="AlphaFoldDB" id="A0A3S0ZZF4"/>
<feature type="region of interest" description="Disordered" evidence="6">
    <location>
        <begin position="465"/>
        <end position="592"/>
    </location>
</feature>
<dbReference type="FunFam" id="3.40.1810.10:FF:000001">
    <property type="entry name" value="Myocyte-specific enhancer factor 2A homolog"/>
    <property type="match status" value="1"/>
</dbReference>
<dbReference type="CDD" id="cd00265">
    <property type="entry name" value="MADS_MEF2_like"/>
    <property type="match status" value="1"/>
</dbReference>
<keyword evidence="3" id="KW-0238">DNA-binding</keyword>
<keyword evidence="4" id="KW-0804">Transcription</keyword>
<evidence type="ECO:0000256" key="1">
    <source>
        <dbReference type="ARBA" id="ARBA00004123"/>
    </source>
</evidence>
<dbReference type="SUPFAM" id="SSF55455">
    <property type="entry name" value="SRF-like"/>
    <property type="match status" value="1"/>
</dbReference>
<dbReference type="GO" id="GO:0000978">
    <property type="term" value="F:RNA polymerase II cis-regulatory region sequence-specific DNA binding"/>
    <property type="evidence" value="ECO:0007669"/>
    <property type="project" value="TreeGrafter"/>
</dbReference>
<dbReference type="Proteomes" id="UP000271974">
    <property type="component" value="Unassembled WGS sequence"/>
</dbReference>
<keyword evidence="9" id="KW-1185">Reference proteome</keyword>
<dbReference type="Pfam" id="PF00319">
    <property type="entry name" value="SRF-TF"/>
    <property type="match status" value="1"/>
</dbReference>
<dbReference type="GO" id="GO:0030154">
    <property type="term" value="P:cell differentiation"/>
    <property type="evidence" value="ECO:0007669"/>
    <property type="project" value="TreeGrafter"/>
</dbReference>
<dbReference type="PROSITE" id="PS00350">
    <property type="entry name" value="MADS_BOX_1"/>
    <property type="match status" value="1"/>
</dbReference>
<feature type="compositionally biased region" description="Low complexity" evidence="6">
    <location>
        <begin position="316"/>
        <end position="332"/>
    </location>
</feature>
<dbReference type="PANTHER" id="PTHR11945:SF534">
    <property type="entry name" value="MYOCYTE-SPECIFIC ENHANCER FACTOR 2"/>
    <property type="match status" value="1"/>
</dbReference>
<dbReference type="InterPro" id="IPR002100">
    <property type="entry name" value="TF_MADSbox"/>
</dbReference>
<dbReference type="OrthoDB" id="1898716at2759"/>
<comment type="subcellular location">
    <subcellularLocation>
        <location evidence="1">Nucleus</location>
    </subcellularLocation>
</comment>
<sequence length="592" mass="62916">MGRKKIQISRIGDERNRQVTFTKRKFGLMKKAYELSVLCDCEIALIIFNSSNKLFQYASTDMDKVLLKYTEYNEPHESRTNKDIIEKIEMRAGNSLGDREGPSSTLSAHPSFMALNKKEHKGCDSPEPVDSDSYGGGLRPDEKFDRIPDDYQRVMQQNAMRHSIHQYHNQAMQATLGMPGLHGGGGGGPGGMYPSPQPPGLMPPAPPGLGPQLPPHHHNNHAMAGSPGLLQPPQVLSPRPHSTGGMSDHMSHSPLPNGCHQGISPCSSPGGLSSPNMMGQHHHPQHHPQHHPHMINSNNSGSNTSGSIHLGHQAKSSPSVTPSHTPTPIHPHQQMGPGGSANNMSNSGNNSMRMSAPSRPDHLGVLNNRSPNSMGGGMVSNMPNVPYPQSMNSPSYPNNDFINNSDMNGGGGSMGFNQWNQGNMHSLSAHPSGMISHHSPTPMGGMSGQASPLPITTLSGMHIKSEPITPPRDTTTPSSQLRPHSITGGHLSPSTANMSGGHISPMATGHLSPTPSMPVQGHISPTVPGGGHGHLSPSGMSAGGPQLSSMTSHLSPAQPMVHSNSGSPVDTQQLDYDSPGMVKRSRLEGWTA</sequence>
<dbReference type="GO" id="GO:0005634">
    <property type="term" value="C:nucleus"/>
    <property type="evidence" value="ECO:0007669"/>
    <property type="project" value="UniProtKB-SubCell"/>
</dbReference>
<feature type="compositionally biased region" description="Low complexity" evidence="6">
    <location>
        <begin position="340"/>
        <end position="355"/>
    </location>
</feature>
<comment type="caution">
    <text evidence="8">The sequence shown here is derived from an EMBL/GenBank/DDBJ whole genome shotgun (WGS) entry which is preliminary data.</text>
</comment>
<feature type="domain" description="MADS-box" evidence="7">
    <location>
        <begin position="1"/>
        <end position="61"/>
    </location>
</feature>
<dbReference type="SMART" id="SM00432">
    <property type="entry name" value="MADS"/>
    <property type="match status" value="1"/>
</dbReference>
<dbReference type="EMBL" id="RQTK01000031">
    <property type="protein sequence ID" value="RUS90492.1"/>
    <property type="molecule type" value="Genomic_DNA"/>
</dbReference>
<dbReference type="STRING" id="188477.A0A3S0ZZF4"/>
<feature type="compositionally biased region" description="Polar residues" evidence="6">
    <location>
        <begin position="472"/>
        <end position="482"/>
    </location>
</feature>
<feature type="compositionally biased region" description="Polar residues" evidence="6">
    <location>
        <begin position="546"/>
        <end position="575"/>
    </location>
</feature>
<dbReference type="PROSITE" id="PS50066">
    <property type="entry name" value="MADS_BOX_2"/>
    <property type="match status" value="1"/>
</dbReference>
<organism evidence="8 9">
    <name type="scientific">Elysia chlorotica</name>
    <name type="common">Eastern emerald elysia</name>
    <name type="synonym">Sea slug</name>
    <dbReference type="NCBI Taxonomy" id="188477"/>
    <lineage>
        <taxon>Eukaryota</taxon>
        <taxon>Metazoa</taxon>
        <taxon>Spiralia</taxon>
        <taxon>Lophotrochozoa</taxon>
        <taxon>Mollusca</taxon>
        <taxon>Gastropoda</taxon>
        <taxon>Heterobranchia</taxon>
        <taxon>Euthyneura</taxon>
        <taxon>Panpulmonata</taxon>
        <taxon>Sacoglossa</taxon>
        <taxon>Placobranchoidea</taxon>
        <taxon>Plakobranchidae</taxon>
        <taxon>Elysia</taxon>
    </lineage>
</organism>
<evidence type="ECO:0000259" key="7">
    <source>
        <dbReference type="PROSITE" id="PS50066"/>
    </source>
</evidence>
<feature type="compositionally biased region" description="Basic residues" evidence="6">
    <location>
        <begin position="280"/>
        <end position="293"/>
    </location>
</feature>
<evidence type="ECO:0000256" key="3">
    <source>
        <dbReference type="ARBA" id="ARBA00023125"/>
    </source>
</evidence>
<keyword evidence="2" id="KW-0805">Transcription regulation</keyword>
<reference evidence="8 9" key="1">
    <citation type="submission" date="2019-01" db="EMBL/GenBank/DDBJ databases">
        <title>A draft genome assembly of the solar-powered sea slug Elysia chlorotica.</title>
        <authorList>
            <person name="Cai H."/>
            <person name="Li Q."/>
            <person name="Fang X."/>
            <person name="Li J."/>
            <person name="Curtis N.E."/>
            <person name="Altenburger A."/>
            <person name="Shibata T."/>
            <person name="Feng M."/>
            <person name="Maeda T."/>
            <person name="Schwartz J.A."/>
            <person name="Shigenobu S."/>
            <person name="Lundholm N."/>
            <person name="Nishiyama T."/>
            <person name="Yang H."/>
            <person name="Hasebe M."/>
            <person name="Li S."/>
            <person name="Pierce S.K."/>
            <person name="Wang J."/>
        </authorList>
    </citation>
    <scope>NUCLEOTIDE SEQUENCE [LARGE SCALE GENOMIC DNA]</scope>
    <source>
        <strain evidence="8">EC2010</strain>
        <tissue evidence="8">Whole organism of an adult</tissue>
    </source>
</reference>
<dbReference type="Gene3D" id="3.40.1810.10">
    <property type="entry name" value="Transcription factor, MADS-box"/>
    <property type="match status" value="1"/>
</dbReference>
<evidence type="ECO:0000313" key="8">
    <source>
        <dbReference type="EMBL" id="RUS90492.1"/>
    </source>
</evidence>
<feature type="region of interest" description="Disordered" evidence="6">
    <location>
        <begin position="118"/>
        <end position="145"/>
    </location>
</feature>
<dbReference type="InterPro" id="IPR033896">
    <property type="entry name" value="MEF2-like_N"/>
</dbReference>
<proteinExistence type="predicted"/>
<evidence type="ECO:0000256" key="4">
    <source>
        <dbReference type="ARBA" id="ARBA00023163"/>
    </source>
</evidence>
<evidence type="ECO:0000256" key="5">
    <source>
        <dbReference type="ARBA" id="ARBA00023242"/>
    </source>
</evidence>
<dbReference type="PRINTS" id="PR00404">
    <property type="entry name" value="MADSDOMAIN"/>
</dbReference>
<evidence type="ECO:0000256" key="6">
    <source>
        <dbReference type="SAM" id="MobiDB-lite"/>
    </source>
</evidence>
<evidence type="ECO:0000313" key="9">
    <source>
        <dbReference type="Proteomes" id="UP000271974"/>
    </source>
</evidence>
<accession>A0A3S0ZZF4</accession>
<name>A0A3S0ZZF4_ELYCH</name>
<evidence type="ECO:0000256" key="2">
    <source>
        <dbReference type="ARBA" id="ARBA00023015"/>
    </source>
</evidence>
<gene>
    <name evidence="8" type="ORF">EGW08_001760</name>
</gene>
<dbReference type="PANTHER" id="PTHR11945">
    <property type="entry name" value="MADS BOX PROTEIN"/>
    <property type="match status" value="1"/>
</dbReference>
<dbReference type="GO" id="GO:0000981">
    <property type="term" value="F:DNA-binding transcription factor activity, RNA polymerase II-specific"/>
    <property type="evidence" value="ECO:0007669"/>
    <property type="project" value="TreeGrafter"/>
</dbReference>
<feature type="region of interest" description="Disordered" evidence="6">
    <location>
        <begin position="183"/>
        <end position="358"/>
    </location>
</feature>
<feature type="compositionally biased region" description="Low complexity" evidence="6">
    <location>
        <begin position="262"/>
        <end position="275"/>
    </location>
</feature>
<protein>
    <recommendedName>
        <fullName evidence="7">MADS-box domain-containing protein</fullName>
    </recommendedName>
</protein>
<dbReference type="GO" id="GO:0046983">
    <property type="term" value="F:protein dimerization activity"/>
    <property type="evidence" value="ECO:0007669"/>
    <property type="project" value="InterPro"/>
</dbReference>
<keyword evidence="5" id="KW-0539">Nucleus</keyword>